<evidence type="ECO:0000256" key="1">
    <source>
        <dbReference type="ARBA" id="ARBA00022598"/>
    </source>
</evidence>
<evidence type="ECO:0000259" key="4">
    <source>
        <dbReference type="Pfam" id="PF24850"/>
    </source>
</evidence>
<dbReference type="Pfam" id="PF24850">
    <property type="entry name" value="CC_BshC"/>
    <property type="match status" value="1"/>
</dbReference>
<dbReference type="Pfam" id="PF10079">
    <property type="entry name" value="Rossmann-like_BshC"/>
    <property type="match status" value="1"/>
</dbReference>
<evidence type="ECO:0000313" key="6">
    <source>
        <dbReference type="Proteomes" id="UP000430692"/>
    </source>
</evidence>
<dbReference type="HAMAP" id="MF_01867">
    <property type="entry name" value="BshC"/>
    <property type="match status" value="1"/>
</dbReference>
<dbReference type="InterPro" id="IPR055398">
    <property type="entry name" value="Rossmann-like_BshC"/>
</dbReference>
<keyword evidence="1 2" id="KW-0436">Ligase</keyword>
<dbReference type="AlphaFoldDB" id="A0A6I4VWX6"/>
<reference evidence="5 6" key="1">
    <citation type="submission" date="2019-12" db="EMBL/GenBank/DDBJ databases">
        <title>Whole-genome analyses of novel actinobacteria.</title>
        <authorList>
            <person name="Sahin N."/>
            <person name="Saygin H."/>
        </authorList>
    </citation>
    <scope>NUCLEOTIDE SEQUENCE [LARGE SCALE GENOMIC DNA]</scope>
    <source>
        <strain evidence="5 6">KC615</strain>
    </source>
</reference>
<dbReference type="PIRSF" id="PIRSF012535">
    <property type="entry name" value="UCP012535"/>
    <property type="match status" value="1"/>
</dbReference>
<dbReference type="GO" id="GO:0016874">
    <property type="term" value="F:ligase activity"/>
    <property type="evidence" value="ECO:0007669"/>
    <property type="project" value="UniProtKB-UniRule"/>
</dbReference>
<proteinExistence type="inferred from homology"/>
<evidence type="ECO:0000313" key="5">
    <source>
        <dbReference type="EMBL" id="MXQ55363.1"/>
    </source>
</evidence>
<dbReference type="InterPro" id="IPR055399">
    <property type="entry name" value="CC_BshC"/>
</dbReference>
<gene>
    <name evidence="2 5" type="primary">bshC</name>
    <name evidence="5" type="ORF">GSM42_16905</name>
</gene>
<protein>
    <recommendedName>
        <fullName evidence="2">Putative cysteine ligase BshC</fullName>
        <ecNumber evidence="2">6.-.-.-</ecNumber>
    </recommendedName>
</protein>
<dbReference type="EC" id="6.-.-.-" evidence="2"/>
<organism evidence="5 6">
    <name type="scientific">Shimazuella alba</name>
    <dbReference type="NCBI Taxonomy" id="2690964"/>
    <lineage>
        <taxon>Bacteria</taxon>
        <taxon>Bacillati</taxon>
        <taxon>Bacillota</taxon>
        <taxon>Bacilli</taxon>
        <taxon>Bacillales</taxon>
        <taxon>Thermoactinomycetaceae</taxon>
        <taxon>Shimazuella</taxon>
    </lineage>
</organism>
<sequence>MKIEKCLTLSEKLQQIESFYPYDPTQEESYFQRYQHLQKQTYKREQLVKVLKNYHGSDLFHPTVEKNIDRLLSPDSVVVIGGQQAGILTGPLYTLYKAISIIQLAKREEKRLQKPVIPIFWIAGEDHDWQEVNHIHVPQGIGMTKHTFPRDDTKKSSVSKIRVNPDMIHTWLNDLHQSIDDRENKAQWVQLCEELTAQPISWTRFFAKIMHYLFREYGLLLIDSNDSALRELEAEYFHQLIKHNKELADSVEKGIQNWVANGNDSPLQFEEQQAHLFIEENGQRVALYRDGDIFVSRNRFFQYTKEELCEKHLQLSNNVVTRPLMQEMVFPVLAFVGGPSEIDYWGCLAETFSLFHLQMPIVFPRQNVTIVERSIEKYRETWGIALNSLLSGEGQAILENWKQENKPPDVEERFDRMTKQLDEIYTPFVEELTQIIGGNMDQLGDATAEKLHSHLNWLKQKTYAFINTKQEVTLRQQRAVVNAIYPLEGPQERGYNLVYFWNNYGLDWLHMLCKQELPEINTHQVLYL</sequence>
<comment type="similarity">
    <text evidence="2">Belongs to the BshC family.</text>
</comment>
<comment type="function">
    <text evidence="2">Involved in bacillithiol (BSH) biosynthesis. May catalyze the last step of the pathway, the addition of cysteine to glucosamine malate (GlcN-Mal) to generate BSH.</text>
</comment>
<dbReference type="EMBL" id="WUUL01000013">
    <property type="protein sequence ID" value="MXQ55363.1"/>
    <property type="molecule type" value="Genomic_DNA"/>
</dbReference>
<evidence type="ECO:0000259" key="3">
    <source>
        <dbReference type="Pfam" id="PF10079"/>
    </source>
</evidence>
<accession>A0A6I4VWX6</accession>
<feature type="domain" description="Bacillithiol biosynthesis BshC N-terminal Rossmann-like" evidence="3">
    <location>
        <begin position="12"/>
        <end position="365"/>
    </location>
</feature>
<dbReference type="NCBIfam" id="TIGR03998">
    <property type="entry name" value="thiol_BshC"/>
    <property type="match status" value="1"/>
</dbReference>
<keyword evidence="6" id="KW-1185">Reference proteome</keyword>
<dbReference type="InterPro" id="IPR011199">
    <property type="entry name" value="Bacillithiol_biosynth_BshC"/>
</dbReference>
<evidence type="ECO:0000256" key="2">
    <source>
        <dbReference type="HAMAP-Rule" id="MF_01867"/>
    </source>
</evidence>
<dbReference type="RefSeq" id="WP_160802711.1">
    <property type="nucleotide sequence ID" value="NZ_WUUL01000013.1"/>
</dbReference>
<name>A0A6I4VWX6_9BACL</name>
<dbReference type="Proteomes" id="UP000430692">
    <property type="component" value="Unassembled WGS sequence"/>
</dbReference>
<feature type="domain" description="Bacillithiol biosynthesis BshC C-terminal coiled-coil" evidence="4">
    <location>
        <begin position="368"/>
        <end position="528"/>
    </location>
</feature>
<comment type="caution">
    <text evidence="5">The sequence shown here is derived from an EMBL/GenBank/DDBJ whole genome shotgun (WGS) entry which is preliminary data.</text>
</comment>